<reference evidence="1 2" key="1">
    <citation type="journal article" name="Nat. Commun.">
        <title>Undinarchaeota illuminate DPANN phylogeny and the impact of gene transfer on archaeal evolution.</title>
        <authorList>
            <person name="Dombrowski N."/>
            <person name="Williams T.A."/>
            <person name="Sun J."/>
            <person name="Woodcroft B.J."/>
            <person name="Lee J.H."/>
            <person name="Minh B.Q."/>
            <person name="Rinke C."/>
            <person name="Spang A."/>
        </authorList>
    </citation>
    <scope>NUCLEOTIDE SEQUENCE [LARGE SCALE GENOMIC DNA]</scope>
    <source>
        <strain evidence="1">MAG_bin1129</strain>
    </source>
</reference>
<comment type="caution">
    <text evidence="1">The sequence shown here is derived from an EMBL/GenBank/DDBJ whole genome shotgun (WGS) entry which is preliminary data.</text>
</comment>
<organism evidence="1 2">
    <name type="scientific">Candidatus Naiadarchaeum limnaeum</name>
    <dbReference type="NCBI Taxonomy" id="2756139"/>
    <lineage>
        <taxon>Archaea</taxon>
        <taxon>Candidatus Undinarchaeota</taxon>
        <taxon>Candidatus Undinarchaeia</taxon>
        <taxon>Candidatus Naiadarchaeales</taxon>
        <taxon>Candidatus Naiadarchaeaceae</taxon>
        <taxon>Candidatus Naiadarchaeum</taxon>
    </lineage>
</organism>
<keyword evidence="2" id="KW-1185">Reference proteome</keyword>
<sequence>MATPNKKPALHVIAPEDGLDSILEALGRVQNALKKDHLLIQLRKLSEKRFIEDIVITKPLVGSGAFYLHDFLERHKQEITILIPHTFEFVIYVEGTDKKVEEAYKAIKDRLEEFRGARVEEVKIQVE</sequence>
<gene>
    <name evidence="1" type="ORF">H1016_04360</name>
</gene>
<name>A0A832V4F8_9ARCH</name>
<evidence type="ECO:0000313" key="2">
    <source>
        <dbReference type="Proteomes" id="UP000646946"/>
    </source>
</evidence>
<dbReference type="AlphaFoldDB" id="A0A832V4F8"/>
<protein>
    <submittedName>
        <fullName evidence="1">Uncharacterized protein</fullName>
    </submittedName>
</protein>
<dbReference type="Proteomes" id="UP000646946">
    <property type="component" value="Unassembled WGS sequence"/>
</dbReference>
<proteinExistence type="predicted"/>
<dbReference type="EMBL" id="DVAB01000037">
    <property type="protein sequence ID" value="HIK00747.1"/>
    <property type="molecule type" value="Genomic_DNA"/>
</dbReference>
<accession>A0A832V4F8</accession>
<evidence type="ECO:0000313" key="1">
    <source>
        <dbReference type="EMBL" id="HIK00747.1"/>
    </source>
</evidence>